<feature type="region of interest" description="Disordered" evidence="1">
    <location>
        <begin position="776"/>
        <end position="796"/>
    </location>
</feature>
<dbReference type="Gene3D" id="2.60.200.20">
    <property type="match status" value="1"/>
</dbReference>
<dbReference type="EMBL" id="JAHDYR010000007">
    <property type="protein sequence ID" value="KAG9396022.1"/>
    <property type="molecule type" value="Genomic_DNA"/>
</dbReference>
<keyword evidence="3" id="KW-1185">Reference proteome</keyword>
<protein>
    <submittedName>
        <fullName evidence="2">Kinesin motor domain</fullName>
    </submittedName>
</protein>
<comment type="caution">
    <text evidence="2">The sequence shown here is derived from an EMBL/GenBank/DDBJ whole genome shotgun (WGS) entry which is preliminary data.</text>
</comment>
<sequence length="919" mass="100930">MPRTHRTVILRPLNSEERYMQLDSVWERPSSRQIQLVSQEERSQVFSCDQIVDNTVISPRGRSKRTSYEISALANSIVTSAMASSIHAVIAVGSLGGGSSYTLWGDKMPGLAEEVAKNIRRTRPQAELAASFIHVTSDGVRDITTHYDDMDARMDRAPTSYQECGLVINGVCRFPIRTDSELHHLIGLRLPTWLTHSNSIVVSSGDEATILVLYVTVQPPSGTYQTHTILFADIGDLSKAATPADRAAVNLPAVAAIARLLDSLDGTEAVDPLLLADRGFLPVLLKPFIFGKGSSHIITCIGPTARDSASALTALELMTKWSAASSAPVTMPVAQSDPPMVTFAALLHKQYKRAQDELKSVRTSTSLADPHLYKKQLELTQLQATIDACERAMTVARMSDSSTELHALFAWTKATLSAAQLHRTPVRPCLRVLHPNPSVSSVYYMHITNATSTARKILVGRPEHTTPEGTPRAETTRAETTRSPATPPASEAGDEGPTTALWGRDISFNHLVLLYCKDDSGSIFLAVSPGGKGAVSINGLATEIPQATENNDRILLGNELAFEVLLTAAAKPRVAWDLCLLEKHVASMVTMSDIGSVTYKPLHATFNAFNQWLGDPSSAAKTYEYLRSIRTVNPAKFGGALGIITRCTNASVLAESANKVCNNTVIPVIIRDLKLEEARVDPTFKFLQTTPFHVHRVVSADELRIMITRRATYDPVQFISDRGLIGIARLSLARLMDTIEFSLAIRPPCTKARDVPDRPLGRLRVVYRPTQPEGVIRRTVRDPDEVNDDDDGSDDGFDDLPEDAGLRFDLVIEKINWPSPVWGDVSVVFSLFDERVLATTICPTVTTVQDFRERFSFSVPCMTSKIRDAIQRHTFIIEVWGRHLPSLYHSLSGLTVERETQQLNIEAVNFMASHAGVDL</sequence>
<evidence type="ECO:0000313" key="2">
    <source>
        <dbReference type="EMBL" id="KAG9396022.1"/>
    </source>
</evidence>
<dbReference type="Gene3D" id="3.40.850.10">
    <property type="entry name" value="Kinesin motor domain"/>
    <property type="match status" value="1"/>
</dbReference>
<feature type="compositionally biased region" description="Acidic residues" evidence="1">
    <location>
        <begin position="785"/>
        <end position="796"/>
    </location>
</feature>
<dbReference type="InterPro" id="IPR027417">
    <property type="entry name" value="P-loop_NTPase"/>
</dbReference>
<evidence type="ECO:0000313" key="3">
    <source>
        <dbReference type="Proteomes" id="UP000717585"/>
    </source>
</evidence>
<gene>
    <name evidence="2" type="ORF">J8273_2371</name>
</gene>
<reference evidence="2" key="1">
    <citation type="submission" date="2021-05" db="EMBL/GenBank/DDBJ databases">
        <title>A free-living protist that lacks canonical eukaryotic 1 DNA replication and segregation systems.</title>
        <authorList>
            <person name="Salas-Leiva D.E."/>
            <person name="Tromer E.C."/>
            <person name="Curtis B.A."/>
            <person name="Jerlstrom-Hultqvist J."/>
            <person name="Kolisko M."/>
            <person name="Yi Z."/>
            <person name="Salas-Leiva J.S."/>
            <person name="Gallot-Lavallee L."/>
            <person name="Kops G.J.P.L."/>
            <person name="Archibald J.M."/>
            <person name="Simpson A.G.B."/>
            <person name="Roger A.J."/>
        </authorList>
    </citation>
    <scope>NUCLEOTIDE SEQUENCE</scope>
    <source>
        <strain evidence="2">BICM</strain>
    </source>
</reference>
<evidence type="ECO:0000256" key="1">
    <source>
        <dbReference type="SAM" id="MobiDB-lite"/>
    </source>
</evidence>
<organism evidence="2 3">
    <name type="scientific">Carpediemonas membranifera</name>
    <dbReference type="NCBI Taxonomy" id="201153"/>
    <lineage>
        <taxon>Eukaryota</taxon>
        <taxon>Metamonada</taxon>
        <taxon>Carpediemonas-like organisms</taxon>
        <taxon>Carpediemonas</taxon>
    </lineage>
</organism>
<feature type="compositionally biased region" description="Low complexity" evidence="1">
    <location>
        <begin position="481"/>
        <end position="491"/>
    </location>
</feature>
<dbReference type="Proteomes" id="UP000717585">
    <property type="component" value="Unassembled WGS sequence"/>
</dbReference>
<proteinExistence type="predicted"/>
<dbReference type="AlphaFoldDB" id="A0A8J6E5N2"/>
<accession>A0A8J6E5N2</accession>
<feature type="region of interest" description="Disordered" evidence="1">
    <location>
        <begin position="460"/>
        <end position="496"/>
    </location>
</feature>
<name>A0A8J6E5N2_9EUKA</name>
<dbReference type="InterPro" id="IPR036961">
    <property type="entry name" value="Kinesin_motor_dom_sf"/>
</dbReference>
<dbReference type="SUPFAM" id="SSF52540">
    <property type="entry name" value="P-loop containing nucleoside triphosphate hydrolases"/>
    <property type="match status" value="1"/>
</dbReference>